<dbReference type="GO" id="GO:0008160">
    <property type="term" value="F:protein tyrosine phosphatase activator activity"/>
    <property type="evidence" value="ECO:0007669"/>
    <property type="project" value="TreeGrafter"/>
</dbReference>
<dbReference type="Pfam" id="PF03095">
    <property type="entry name" value="PTPA"/>
    <property type="match status" value="1"/>
</dbReference>
<dbReference type="OrthoDB" id="16120at2759"/>
<protein>
    <recommendedName>
        <fullName evidence="7">Serine/threonine-protein phosphatase 2A activator</fullName>
        <ecNumber evidence="7">5.2.1.8</ecNumber>
    </recommendedName>
    <alternativeName>
        <fullName evidence="7">Phosphotyrosyl phosphatase activator</fullName>
    </alternativeName>
</protein>
<comment type="caution">
    <text evidence="9">The sequence shown here is derived from an EMBL/GenBank/DDBJ whole genome shotgun (WGS) entry which is preliminary data.</text>
</comment>
<dbReference type="PANTHER" id="PTHR10012:SF0">
    <property type="entry name" value="SERINE_THREONINE-PROTEIN PHOSPHATASE 2A ACTIVATOR"/>
    <property type="match status" value="1"/>
</dbReference>
<keyword evidence="10" id="KW-1185">Reference proteome</keyword>
<reference evidence="9 10" key="1">
    <citation type="journal article" date="2018" name="Front. Microbiol.">
        <title>Prospects for Fungal Bioremediation of Acidic Radioactive Waste Sites: Characterization and Genome Sequence of Rhodotorula taiwanensis MD1149.</title>
        <authorList>
            <person name="Tkavc R."/>
            <person name="Matrosova V.Y."/>
            <person name="Grichenko O.E."/>
            <person name="Gostincar C."/>
            <person name="Volpe R.P."/>
            <person name="Klimenkova P."/>
            <person name="Gaidamakova E.K."/>
            <person name="Zhou C.E."/>
            <person name="Stewart B.J."/>
            <person name="Lyman M.G."/>
            <person name="Malfatti S.A."/>
            <person name="Rubinfeld B."/>
            <person name="Courtot M."/>
            <person name="Singh J."/>
            <person name="Dalgard C.L."/>
            <person name="Hamilton T."/>
            <person name="Frey K.G."/>
            <person name="Gunde-Cimerman N."/>
            <person name="Dugan L."/>
            <person name="Daly M.J."/>
        </authorList>
    </citation>
    <scope>NUCLEOTIDE SEQUENCE [LARGE SCALE GENOMIC DNA]</scope>
    <source>
        <strain evidence="9 10">MD1149</strain>
    </source>
</reference>
<dbReference type="EMBL" id="PJQD01000038">
    <property type="protein sequence ID" value="POY73409.1"/>
    <property type="molecule type" value="Genomic_DNA"/>
</dbReference>
<evidence type="ECO:0000313" key="9">
    <source>
        <dbReference type="EMBL" id="POY73409.1"/>
    </source>
</evidence>
<sequence>MATVPMSETDLYFPSLSLGRCTPDVPRRKILVQDDMDTWLRSEAYTNIERFIVRLRQASERPVNEAHKSSEAVERVNNLLRDAAGWLDGSASPSELGKAFKAWLRKVEQATLSVHADVLSRDQQKHAGPELIFHLLASFGSPARLDYGTGHELSFLAYLLILRLIGAVQPEDEPAIAKETFALYLDLMKRVQKTFRLEAAGKMGIWGLDEHQHLVYHWGASQSRIHPSKRPALLVAPPGSAGISYLFLSSLLHLNGDPVPTSKARDQPAEAARAGSSAPAQSEADFQGLLRLYKHEVLDRLPVVQHFRFGSVLRWSEPGSSTPLPSTSDTLSDEELETLDATLDKRVMAEGTVAPWSLPSLSGDQKPDEILEKLPSPTLSRTASMTSASSLPATRTGSPSPKSRASPLPYSASSPNGNGSTMPPLGTSPMRSPMQRRMSRLSICEMAGDEAGTEGTATAPATTSAEAIREMVKGGNKELVAEGDESPFDFV</sequence>
<evidence type="ECO:0000256" key="4">
    <source>
        <dbReference type="ARBA" id="ARBA00022490"/>
    </source>
</evidence>
<dbReference type="GO" id="GO:0005634">
    <property type="term" value="C:nucleus"/>
    <property type="evidence" value="ECO:0007669"/>
    <property type="project" value="TreeGrafter"/>
</dbReference>
<keyword evidence="4 7" id="KW-0963">Cytoplasm</keyword>
<comment type="catalytic activity">
    <reaction evidence="1 7">
        <text>[protein]-peptidylproline (omega=180) = [protein]-peptidylproline (omega=0)</text>
        <dbReference type="Rhea" id="RHEA:16237"/>
        <dbReference type="Rhea" id="RHEA-COMP:10747"/>
        <dbReference type="Rhea" id="RHEA-COMP:10748"/>
        <dbReference type="ChEBI" id="CHEBI:83833"/>
        <dbReference type="ChEBI" id="CHEBI:83834"/>
        <dbReference type="EC" id="5.2.1.8"/>
    </reaction>
</comment>
<proteinExistence type="inferred from homology"/>
<accession>A0A2S5B9H5</accession>
<dbReference type="EC" id="5.2.1.8" evidence="7"/>
<dbReference type="PANTHER" id="PTHR10012">
    <property type="entry name" value="SERINE/THREONINE-PROTEIN PHOSPHATASE 2A REGULATORY SUBUNIT B"/>
    <property type="match status" value="1"/>
</dbReference>
<evidence type="ECO:0000256" key="3">
    <source>
        <dbReference type="ARBA" id="ARBA00011019"/>
    </source>
</evidence>
<feature type="compositionally biased region" description="Polar residues" evidence="8">
    <location>
        <begin position="411"/>
        <end position="421"/>
    </location>
</feature>
<name>A0A2S5B9H5_9BASI</name>
<evidence type="ECO:0000256" key="2">
    <source>
        <dbReference type="ARBA" id="ARBA00004496"/>
    </source>
</evidence>
<dbReference type="Proteomes" id="UP000237144">
    <property type="component" value="Unassembled WGS sequence"/>
</dbReference>
<dbReference type="SUPFAM" id="SSF140984">
    <property type="entry name" value="PTPA-like"/>
    <property type="match status" value="1"/>
</dbReference>
<dbReference type="GO" id="GO:0003755">
    <property type="term" value="F:peptidyl-prolyl cis-trans isomerase activity"/>
    <property type="evidence" value="ECO:0007669"/>
    <property type="project" value="UniProtKB-KW"/>
</dbReference>
<dbReference type="GO" id="GO:0000159">
    <property type="term" value="C:protein phosphatase type 2A complex"/>
    <property type="evidence" value="ECO:0007669"/>
    <property type="project" value="TreeGrafter"/>
</dbReference>
<dbReference type="InterPro" id="IPR037218">
    <property type="entry name" value="PTPA_sf"/>
</dbReference>
<feature type="region of interest" description="Disordered" evidence="8">
    <location>
        <begin position="259"/>
        <end position="280"/>
    </location>
</feature>
<dbReference type="GO" id="GO:0005737">
    <property type="term" value="C:cytoplasm"/>
    <property type="evidence" value="ECO:0007669"/>
    <property type="project" value="UniProtKB-SubCell"/>
</dbReference>
<dbReference type="AlphaFoldDB" id="A0A2S5B9H5"/>
<comment type="similarity">
    <text evidence="3 7">Belongs to the PTPA-type PPIase family.</text>
</comment>
<dbReference type="STRING" id="741276.A0A2S5B9H5"/>
<keyword evidence="6 7" id="KW-0413">Isomerase</keyword>
<feature type="region of interest" description="Disordered" evidence="8">
    <location>
        <begin position="356"/>
        <end position="433"/>
    </location>
</feature>
<feature type="compositionally biased region" description="Polar residues" evidence="8">
    <location>
        <begin position="377"/>
        <end position="403"/>
    </location>
</feature>
<gene>
    <name evidence="9" type="ORF">BMF94_3747</name>
</gene>
<dbReference type="InterPro" id="IPR043170">
    <property type="entry name" value="PTPA_C_lid"/>
</dbReference>
<feature type="compositionally biased region" description="Low complexity" evidence="8">
    <location>
        <begin position="269"/>
        <end position="280"/>
    </location>
</feature>
<dbReference type="GO" id="GO:0007052">
    <property type="term" value="P:mitotic spindle organization"/>
    <property type="evidence" value="ECO:0007669"/>
    <property type="project" value="TreeGrafter"/>
</dbReference>
<comment type="subcellular location">
    <subcellularLocation>
        <location evidence="2 7">Cytoplasm</location>
    </subcellularLocation>
</comment>
<organism evidence="9 10">
    <name type="scientific">Rhodotorula taiwanensis</name>
    <dbReference type="NCBI Taxonomy" id="741276"/>
    <lineage>
        <taxon>Eukaryota</taxon>
        <taxon>Fungi</taxon>
        <taxon>Dikarya</taxon>
        <taxon>Basidiomycota</taxon>
        <taxon>Pucciniomycotina</taxon>
        <taxon>Microbotryomycetes</taxon>
        <taxon>Sporidiobolales</taxon>
        <taxon>Sporidiobolaceae</taxon>
        <taxon>Rhodotorula</taxon>
    </lineage>
</organism>
<evidence type="ECO:0000256" key="6">
    <source>
        <dbReference type="ARBA" id="ARBA00023235"/>
    </source>
</evidence>
<evidence type="ECO:0000256" key="7">
    <source>
        <dbReference type="RuleBase" id="RU361210"/>
    </source>
</evidence>
<evidence type="ECO:0000256" key="1">
    <source>
        <dbReference type="ARBA" id="ARBA00000971"/>
    </source>
</evidence>
<comment type="function">
    <text evidence="7">PPIases accelerate the folding of proteins. It catalyzes the cis-trans isomerization of proline imidic peptide bonds in oligopeptides.</text>
</comment>
<keyword evidence="5 7" id="KW-0697">Rotamase</keyword>
<evidence type="ECO:0000256" key="8">
    <source>
        <dbReference type="SAM" id="MobiDB-lite"/>
    </source>
</evidence>
<dbReference type="Gene3D" id="1.20.120.1150">
    <property type="match status" value="1"/>
</dbReference>
<evidence type="ECO:0000313" key="10">
    <source>
        <dbReference type="Proteomes" id="UP000237144"/>
    </source>
</evidence>
<dbReference type="InterPro" id="IPR004327">
    <property type="entry name" value="Phstyr_phstse_ac"/>
</dbReference>
<evidence type="ECO:0000256" key="5">
    <source>
        <dbReference type="ARBA" id="ARBA00023110"/>
    </source>
</evidence>